<dbReference type="Gene3D" id="1.10.510.10">
    <property type="entry name" value="Transferase(Phosphotransferase) domain 1"/>
    <property type="match status" value="2"/>
</dbReference>
<dbReference type="SMR" id="A0A015IHM5"/>
<dbReference type="InterPro" id="IPR001245">
    <property type="entry name" value="Ser-Thr/Tyr_kinase_cat_dom"/>
</dbReference>
<proteinExistence type="predicted"/>
<dbReference type="InterPro" id="IPR050167">
    <property type="entry name" value="Ser_Thr_protein_kinase"/>
</dbReference>
<reference evidence="2 3" key="1">
    <citation type="submission" date="2014-02" db="EMBL/GenBank/DDBJ databases">
        <title>Single nucleus genome sequencing reveals high similarity among nuclei of an endomycorrhizal fungus.</title>
        <authorList>
            <person name="Lin K."/>
            <person name="Geurts R."/>
            <person name="Zhang Z."/>
            <person name="Limpens E."/>
            <person name="Saunders D.G."/>
            <person name="Mu D."/>
            <person name="Pang E."/>
            <person name="Cao H."/>
            <person name="Cha H."/>
            <person name="Lin T."/>
            <person name="Zhou Q."/>
            <person name="Shang Y."/>
            <person name="Li Y."/>
            <person name="Ivanov S."/>
            <person name="Sharma T."/>
            <person name="Velzen R.V."/>
            <person name="Ruijter N.D."/>
            <person name="Aanen D.K."/>
            <person name="Win J."/>
            <person name="Kamoun S."/>
            <person name="Bisseling T."/>
            <person name="Huang S."/>
        </authorList>
    </citation>
    <scope>NUCLEOTIDE SEQUENCE [LARGE SCALE GENOMIC DNA]</scope>
    <source>
        <strain evidence="3">DAOM197198w</strain>
    </source>
</reference>
<sequence>MQSKIDPHRVVFKWIPYDQFNDIKELGKDEFTTVYSAIWKDGPLQYDYKEYVYSRNKNIKVNLKLYNSRNNINNVLNKVTYLFDNKYDEIIYGLSQYPHTKNYVIVFPDGYHCDKCGKEFEYKRYKWCKPCQINNLEKNFTNWSSGNENIDNLIQEMQSKISSYEDIVFEWIPYDQFCNIKEIGKGGFSKIYSATWINGRLMYDISRCEYIRCSITIALKCLNNSQNISNEFLNEVKAYSVELDIYNFRNKRLHTYGISQNPDTKEYIMVLKYAKGGDFNCWMKKNYKNLNWSNKLDVLSNIIIGLEEIHQNKMVHHMGLCGYVNNIDQNSIYGVMPYVAPEVLKGKPYTRAADIYSFGMIMYFVATGKQPFVNYAHDEVLVLNICNGNRPEINVPEAPKCYIDLMKQCWDSNPNNRPIATKVLEFIDFFIGSYKNVVNDALDFKKVRLSEIEKQFKAAEEYRKSRLILYNENERSTIHPQAFYTSRLLNQFTKDLPKNDNINNNSVEVIDFTK</sequence>
<dbReference type="PANTHER" id="PTHR23257:SF963">
    <property type="entry name" value="AT08303P"/>
    <property type="match status" value="1"/>
</dbReference>
<accession>A0A015IHM5</accession>
<dbReference type="EMBL" id="JEMT01027598">
    <property type="protein sequence ID" value="EXX56657.1"/>
    <property type="molecule type" value="Genomic_DNA"/>
</dbReference>
<dbReference type="PANTHER" id="PTHR23257">
    <property type="entry name" value="SERINE-THREONINE PROTEIN KINASE"/>
    <property type="match status" value="1"/>
</dbReference>
<gene>
    <name evidence="2" type="ORF">RirG_214170</name>
</gene>
<dbReference type="SUPFAM" id="SSF56112">
    <property type="entry name" value="Protein kinase-like (PK-like)"/>
    <property type="match status" value="1"/>
</dbReference>
<dbReference type="HOGENOM" id="CLU_000288_7_34_1"/>
<evidence type="ECO:0000259" key="1">
    <source>
        <dbReference type="PROSITE" id="PS50011"/>
    </source>
</evidence>
<dbReference type="GO" id="GO:0004672">
    <property type="term" value="F:protein kinase activity"/>
    <property type="evidence" value="ECO:0007669"/>
    <property type="project" value="InterPro"/>
</dbReference>
<dbReference type="GO" id="GO:0007165">
    <property type="term" value="P:signal transduction"/>
    <property type="evidence" value="ECO:0007669"/>
    <property type="project" value="TreeGrafter"/>
</dbReference>
<evidence type="ECO:0000313" key="3">
    <source>
        <dbReference type="Proteomes" id="UP000022910"/>
    </source>
</evidence>
<protein>
    <submittedName>
        <fullName evidence="2">Sps1p</fullName>
    </submittedName>
</protein>
<evidence type="ECO:0000313" key="2">
    <source>
        <dbReference type="EMBL" id="EXX56657.1"/>
    </source>
</evidence>
<name>A0A015IHM5_RHIIW</name>
<dbReference type="GO" id="GO:0005524">
    <property type="term" value="F:ATP binding"/>
    <property type="evidence" value="ECO:0007669"/>
    <property type="project" value="InterPro"/>
</dbReference>
<comment type="caution">
    <text evidence="2">The sequence shown here is derived from an EMBL/GenBank/DDBJ whole genome shotgun (WGS) entry which is preliminary data.</text>
</comment>
<organism evidence="2 3">
    <name type="scientific">Rhizophagus irregularis (strain DAOM 197198w)</name>
    <name type="common">Glomus intraradices</name>
    <dbReference type="NCBI Taxonomy" id="1432141"/>
    <lineage>
        <taxon>Eukaryota</taxon>
        <taxon>Fungi</taxon>
        <taxon>Fungi incertae sedis</taxon>
        <taxon>Mucoromycota</taxon>
        <taxon>Glomeromycotina</taxon>
        <taxon>Glomeromycetes</taxon>
        <taxon>Glomerales</taxon>
        <taxon>Glomeraceae</taxon>
        <taxon>Rhizophagus</taxon>
    </lineage>
</organism>
<dbReference type="InterPro" id="IPR000719">
    <property type="entry name" value="Prot_kinase_dom"/>
</dbReference>
<dbReference type="GO" id="GO:0005737">
    <property type="term" value="C:cytoplasm"/>
    <property type="evidence" value="ECO:0007669"/>
    <property type="project" value="TreeGrafter"/>
</dbReference>
<keyword evidence="3" id="KW-1185">Reference proteome</keyword>
<dbReference type="AlphaFoldDB" id="A0A015IHM5"/>
<dbReference type="PROSITE" id="PS50011">
    <property type="entry name" value="PROTEIN_KINASE_DOM"/>
    <property type="match status" value="1"/>
</dbReference>
<feature type="domain" description="Protein kinase" evidence="1">
    <location>
        <begin position="177"/>
        <end position="430"/>
    </location>
</feature>
<dbReference type="Pfam" id="PF07714">
    <property type="entry name" value="PK_Tyr_Ser-Thr"/>
    <property type="match status" value="2"/>
</dbReference>
<dbReference type="Proteomes" id="UP000022910">
    <property type="component" value="Unassembled WGS sequence"/>
</dbReference>
<dbReference type="InterPro" id="IPR011009">
    <property type="entry name" value="Kinase-like_dom_sf"/>
</dbReference>
<dbReference type="OrthoDB" id="10358074at2759"/>